<keyword evidence="3" id="KW-0813">Transport</keyword>
<evidence type="ECO:0000313" key="11">
    <source>
        <dbReference type="Proteomes" id="UP000193136"/>
    </source>
</evidence>
<dbReference type="GO" id="GO:0009279">
    <property type="term" value="C:cell outer membrane"/>
    <property type="evidence" value="ECO:0007669"/>
    <property type="project" value="UniProtKB-SubCell"/>
</dbReference>
<dbReference type="InterPro" id="IPR051906">
    <property type="entry name" value="TolC-like"/>
</dbReference>
<dbReference type="SUPFAM" id="SSF56954">
    <property type="entry name" value="Outer membrane efflux proteins (OEP)"/>
    <property type="match status" value="1"/>
</dbReference>
<keyword evidence="5" id="KW-0812">Transmembrane</keyword>
<feature type="chain" id="PRO_5012959072" description="Outer membrane protein TolC" evidence="9">
    <location>
        <begin position="21"/>
        <end position="436"/>
    </location>
</feature>
<dbReference type="OrthoDB" id="9814032at2"/>
<dbReference type="Gene3D" id="1.20.1600.10">
    <property type="entry name" value="Outer membrane efflux proteins (OEP)"/>
    <property type="match status" value="1"/>
</dbReference>
<keyword evidence="8" id="KW-0175">Coiled coil</keyword>
<evidence type="ECO:0000256" key="2">
    <source>
        <dbReference type="ARBA" id="ARBA00007613"/>
    </source>
</evidence>
<evidence type="ECO:0000256" key="3">
    <source>
        <dbReference type="ARBA" id="ARBA00022448"/>
    </source>
</evidence>
<evidence type="ECO:0000256" key="8">
    <source>
        <dbReference type="SAM" id="Coils"/>
    </source>
</evidence>
<name>A0A1X0Y0D5_9BACT</name>
<comment type="subcellular location">
    <subcellularLocation>
        <location evidence="1">Cell outer membrane</location>
    </subcellularLocation>
</comment>
<dbReference type="Pfam" id="PF02321">
    <property type="entry name" value="OEP"/>
    <property type="match status" value="2"/>
</dbReference>
<keyword evidence="11" id="KW-1185">Reference proteome</keyword>
<reference evidence="10 11" key="1">
    <citation type="submission" date="2017-03" db="EMBL/GenBank/DDBJ databases">
        <title>Genome sequence of Geothermobacter sp. EPR-M, Deep-Sea Iron Reducer.</title>
        <authorList>
            <person name="Tully B."/>
            <person name="Savalia P."/>
            <person name="Abuyen K."/>
            <person name="Baughan C."/>
            <person name="Romero E."/>
            <person name="Ronkowski C."/>
            <person name="Torres B."/>
            <person name="Tremblay J."/>
            <person name="Trujillo A."/>
            <person name="Tyler M."/>
            <person name="Perez-Rodriguez I."/>
            <person name="Amend J."/>
        </authorList>
    </citation>
    <scope>NUCLEOTIDE SEQUENCE [LARGE SCALE GENOMIC DNA]</scope>
    <source>
        <strain evidence="10 11">EPR-M</strain>
    </source>
</reference>
<feature type="coiled-coil region" evidence="8">
    <location>
        <begin position="153"/>
        <end position="202"/>
    </location>
</feature>
<dbReference type="GO" id="GO:0015288">
    <property type="term" value="F:porin activity"/>
    <property type="evidence" value="ECO:0007669"/>
    <property type="project" value="TreeGrafter"/>
</dbReference>
<comment type="caution">
    <text evidence="10">The sequence shown here is derived from an EMBL/GenBank/DDBJ whole genome shotgun (WGS) entry which is preliminary data.</text>
</comment>
<keyword evidence="7" id="KW-0998">Cell outer membrane</keyword>
<dbReference type="STRING" id="1969733.B5V00_12075"/>
<keyword evidence="6" id="KW-0472">Membrane</keyword>
<dbReference type="PANTHER" id="PTHR30026:SF20">
    <property type="entry name" value="OUTER MEMBRANE PROTEIN TOLC"/>
    <property type="match status" value="1"/>
</dbReference>
<proteinExistence type="inferred from homology"/>
<dbReference type="PANTHER" id="PTHR30026">
    <property type="entry name" value="OUTER MEMBRANE PROTEIN TOLC"/>
    <property type="match status" value="1"/>
</dbReference>
<feature type="coiled-coil region" evidence="8">
    <location>
        <begin position="342"/>
        <end position="376"/>
    </location>
</feature>
<evidence type="ECO:0000256" key="4">
    <source>
        <dbReference type="ARBA" id="ARBA00022452"/>
    </source>
</evidence>
<evidence type="ECO:0000256" key="5">
    <source>
        <dbReference type="ARBA" id="ARBA00022692"/>
    </source>
</evidence>
<sequence length="436" mass="49193">MRPSILVLLFLCFVTATAQARPLDLTTARQLALQNQSAIKQRQETLRSRQYQARAASADRLPRLDFKATGNYLRDQPIERFDGLEFPVNDRSIYHYELDLIQPLFTGYALSARQNLARLEVDLADFDLRQARSDLLLETSLRYLDLLEAGDRLRLADEEHDQLQEHLQDARALFEQGLIPRNDLLKAEVALAQAELRRKKMAGEQRLANSRLALLIGLPRRESLQLSAPDLPPPPSLELAELEAGALRKRPEINAARRAIAMAGERLRLEQSRFYPRVSLVGSYQRDGTDIATNDNPYRNRDNASIGLQLDWNLFAAGADRARAIAARHQISAGEQALRTLQDQVRLEVEAALEQLDVARQNQTTAEAALRQARENHRLSTLQFRENLISTSDLLDARTLLTRAETDLQSAHYDYLRALALLRHARGDDAVSGGTS</sequence>
<accession>A0A1X0Y0D5</accession>
<evidence type="ECO:0000256" key="7">
    <source>
        <dbReference type="ARBA" id="ARBA00023237"/>
    </source>
</evidence>
<protein>
    <recommendedName>
        <fullName evidence="12">Outer membrane protein TolC</fullName>
    </recommendedName>
</protein>
<evidence type="ECO:0000256" key="9">
    <source>
        <dbReference type="SAM" id="SignalP"/>
    </source>
</evidence>
<evidence type="ECO:0008006" key="12">
    <source>
        <dbReference type="Google" id="ProtNLM"/>
    </source>
</evidence>
<dbReference type="Proteomes" id="UP000193136">
    <property type="component" value="Unassembled WGS sequence"/>
</dbReference>
<dbReference type="AlphaFoldDB" id="A0A1X0Y0D5"/>
<keyword evidence="4" id="KW-1134">Transmembrane beta strand</keyword>
<dbReference type="RefSeq" id="WP_085011060.1">
    <property type="nucleotide sequence ID" value="NZ_NAAD01000015.1"/>
</dbReference>
<comment type="similarity">
    <text evidence="2">Belongs to the outer membrane factor (OMF) (TC 1.B.17) family.</text>
</comment>
<gene>
    <name evidence="10" type="ORF">B5V00_12075</name>
</gene>
<evidence type="ECO:0000313" key="10">
    <source>
        <dbReference type="EMBL" id="ORJ58579.1"/>
    </source>
</evidence>
<evidence type="ECO:0000256" key="6">
    <source>
        <dbReference type="ARBA" id="ARBA00023136"/>
    </source>
</evidence>
<organism evidence="10 11">
    <name type="scientific">Geothermobacter hydrogeniphilus</name>
    <dbReference type="NCBI Taxonomy" id="1969733"/>
    <lineage>
        <taxon>Bacteria</taxon>
        <taxon>Pseudomonadati</taxon>
        <taxon>Thermodesulfobacteriota</taxon>
        <taxon>Desulfuromonadia</taxon>
        <taxon>Desulfuromonadales</taxon>
        <taxon>Geothermobacteraceae</taxon>
        <taxon>Geothermobacter</taxon>
    </lineage>
</organism>
<dbReference type="EMBL" id="NAAD01000015">
    <property type="protein sequence ID" value="ORJ58579.1"/>
    <property type="molecule type" value="Genomic_DNA"/>
</dbReference>
<evidence type="ECO:0000256" key="1">
    <source>
        <dbReference type="ARBA" id="ARBA00004442"/>
    </source>
</evidence>
<dbReference type="GO" id="GO:0015562">
    <property type="term" value="F:efflux transmembrane transporter activity"/>
    <property type="evidence" value="ECO:0007669"/>
    <property type="project" value="InterPro"/>
</dbReference>
<feature type="signal peptide" evidence="9">
    <location>
        <begin position="1"/>
        <end position="20"/>
    </location>
</feature>
<dbReference type="GO" id="GO:1990281">
    <property type="term" value="C:efflux pump complex"/>
    <property type="evidence" value="ECO:0007669"/>
    <property type="project" value="TreeGrafter"/>
</dbReference>
<dbReference type="InterPro" id="IPR003423">
    <property type="entry name" value="OMP_efflux"/>
</dbReference>
<keyword evidence="9" id="KW-0732">Signal</keyword>